<dbReference type="SMART" id="SM00387">
    <property type="entry name" value="HATPase_c"/>
    <property type="match status" value="1"/>
</dbReference>
<dbReference type="OrthoDB" id="2015534at2759"/>
<keyword evidence="3" id="KW-0716">Sensory transduction</keyword>
<feature type="compositionally biased region" description="Low complexity" evidence="12">
    <location>
        <begin position="159"/>
        <end position="171"/>
    </location>
</feature>
<dbReference type="InParanoid" id="K1XRG4"/>
<evidence type="ECO:0000256" key="4">
    <source>
        <dbReference type="ARBA" id="ARBA00022679"/>
    </source>
</evidence>
<dbReference type="Gene3D" id="3.30.450.20">
    <property type="entry name" value="PAS domain"/>
    <property type="match status" value="1"/>
</dbReference>
<evidence type="ECO:0000313" key="17">
    <source>
        <dbReference type="Proteomes" id="UP000006753"/>
    </source>
</evidence>
<keyword evidence="10" id="KW-0675">Receptor</keyword>
<dbReference type="CDD" id="cd00082">
    <property type="entry name" value="HisKA"/>
    <property type="match status" value="1"/>
</dbReference>
<dbReference type="InterPro" id="IPR029016">
    <property type="entry name" value="GAF-like_dom_sf"/>
</dbReference>
<dbReference type="PRINTS" id="PR00344">
    <property type="entry name" value="BCTRLSENSOR"/>
</dbReference>
<dbReference type="InterPro" id="IPR016132">
    <property type="entry name" value="Phyto_chromo_attachment"/>
</dbReference>
<keyword evidence="5" id="KW-0547">Nucleotide-binding</keyword>
<evidence type="ECO:0000256" key="12">
    <source>
        <dbReference type="SAM" id="MobiDB-lite"/>
    </source>
</evidence>
<reference evidence="16 17" key="1">
    <citation type="journal article" date="2012" name="BMC Genomics">
        <title>Sequencing the genome of Marssonina brunnea reveals fungus-poplar co-evolution.</title>
        <authorList>
            <person name="Zhu S."/>
            <person name="Cao Y.-Z."/>
            <person name="Jiang C."/>
            <person name="Tan B.-Y."/>
            <person name="Wang Z."/>
            <person name="Feng S."/>
            <person name="Zhang L."/>
            <person name="Su X.-H."/>
            <person name="Brejova B."/>
            <person name="Vinar T."/>
            <person name="Xu M."/>
            <person name="Wang M.-X."/>
            <person name="Zhang S.-G."/>
            <person name="Huang M.-R."/>
            <person name="Wu R."/>
            <person name="Zhou Y."/>
        </authorList>
    </citation>
    <scope>NUCLEOTIDE SEQUENCE [LARGE SCALE GENOMIC DNA]</scope>
    <source>
        <strain evidence="16 17">MB_m1</strain>
    </source>
</reference>
<dbReference type="OMA" id="WVMKPIN"/>
<evidence type="ECO:0000256" key="8">
    <source>
        <dbReference type="ARBA" id="ARBA00022991"/>
    </source>
</evidence>
<feature type="region of interest" description="Disordered" evidence="12">
    <location>
        <begin position="95"/>
        <end position="119"/>
    </location>
</feature>
<dbReference type="FunFam" id="3.30.450.270:FF:000002">
    <property type="entry name" value="Sensor histidine kinase/response regulator, putative"/>
    <property type="match status" value="1"/>
</dbReference>
<dbReference type="InterPro" id="IPR003018">
    <property type="entry name" value="GAF"/>
</dbReference>
<dbReference type="SUPFAM" id="SSF47384">
    <property type="entry name" value="Homodimeric domain of signal transducing histidine kinase"/>
    <property type="match status" value="1"/>
</dbReference>
<feature type="domain" description="Histidine kinase" evidence="14">
    <location>
        <begin position="948"/>
        <end position="1187"/>
    </location>
</feature>
<dbReference type="EMBL" id="JH921442">
    <property type="protein sequence ID" value="EKD15169.1"/>
    <property type="molecule type" value="Genomic_DNA"/>
</dbReference>
<dbReference type="InterPro" id="IPR004358">
    <property type="entry name" value="Sig_transdc_His_kin-like_C"/>
</dbReference>
<dbReference type="InterPro" id="IPR003661">
    <property type="entry name" value="HisK_dim/P_dom"/>
</dbReference>
<evidence type="ECO:0000256" key="7">
    <source>
        <dbReference type="ARBA" id="ARBA00022840"/>
    </source>
</evidence>
<evidence type="ECO:0000259" key="13">
    <source>
        <dbReference type="PROSITE" id="PS50046"/>
    </source>
</evidence>
<dbReference type="Gene3D" id="3.40.50.2300">
    <property type="match status" value="1"/>
</dbReference>
<feature type="region of interest" description="Disordered" evidence="12">
    <location>
        <begin position="138"/>
        <end position="183"/>
    </location>
</feature>
<dbReference type="CDD" id="cd17546">
    <property type="entry name" value="REC_hyHK_CKI1_RcsC-like"/>
    <property type="match status" value="1"/>
</dbReference>
<dbReference type="InterPro" id="IPR036097">
    <property type="entry name" value="HisK_dim/P_sf"/>
</dbReference>
<dbReference type="GO" id="GO:0009584">
    <property type="term" value="P:detection of visible light"/>
    <property type="evidence" value="ECO:0007669"/>
    <property type="project" value="InterPro"/>
</dbReference>
<dbReference type="SUPFAM" id="SSF55874">
    <property type="entry name" value="ATPase domain of HSP90 chaperone/DNA topoisomerase II/histidine kinase"/>
    <property type="match status" value="1"/>
</dbReference>
<dbReference type="eggNOG" id="KOG0519">
    <property type="taxonomic scope" value="Eukaryota"/>
</dbReference>
<feature type="region of interest" description="Disordered" evidence="12">
    <location>
        <begin position="502"/>
        <end position="533"/>
    </location>
</feature>
<dbReference type="InterPro" id="IPR013654">
    <property type="entry name" value="PAS_2"/>
</dbReference>
<dbReference type="FunFam" id="1.10.287.130:FF:000048">
    <property type="entry name" value="Sensor histidine kinase/response regulator"/>
    <property type="match status" value="1"/>
</dbReference>
<evidence type="ECO:0000256" key="10">
    <source>
        <dbReference type="ARBA" id="ARBA00023170"/>
    </source>
</evidence>
<dbReference type="GO" id="GO:0006355">
    <property type="term" value="P:regulation of DNA-templated transcription"/>
    <property type="evidence" value="ECO:0007669"/>
    <property type="project" value="InterPro"/>
</dbReference>
<keyword evidence="6" id="KW-0418">Kinase</keyword>
<feature type="modified residue" description="4-aspartylphosphate" evidence="11">
    <location>
        <position position="1453"/>
    </location>
</feature>
<dbReference type="SMART" id="SM00448">
    <property type="entry name" value="REC"/>
    <property type="match status" value="1"/>
</dbReference>
<dbReference type="Gene3D" id="3.30.565.10">
    <property type="entry name" value="Histidine kinase-like ATPase, C-terminal domain"/>
    <property type="match status" value="1"/>
</dbReference>
<dbReference type="Gene3D" id="3.30.450.40">
    <property type="match status" value="1"/>
</dbReference>
<feature type="domain" description="Phytochrome chromophore attachment site" evidence="13">
    <location>
        <begin position="572"/>
        <end position="734"/>
    </location>
</feature>
<evidence type="ECO:0000259" key="15">
    <source>
        <dbReference type="PROSITE" id="PS50110"/>
    </source>
</evidence>
<feature type="compositionally biased region" description="Low complexity" evidence="12">
    <location>
        <begin position="1250"/>
        <end position="1262"/>
    </location>
</feature>
<feature type="compositionally biased region" description="Basic and acidic residues" evidence="12">
    <location>
        <begin position="314"/>
        <end position="326"/>
    </location>
</feature>
<dbReference type="Pfam" id="PF00360">
    <property type="entry name" value="PHY"/>
    <property type="match status" value="1"/>
</dbReference>
<keyword evidence="8" id="KW-0157">Chromophore</keyword>
<dbReference type="PROSITE" id="PS50110">
    <property type="entry name" value="RESPONSE_REGULATORY"/>
    <property type="match status" value="1"/>
</dbReference>
<feature type="compositionally biased region" description="Polar residues" evidence="12">
    <location>
        <begin position="1307"/>
        <end position="1321"/>
    </location>
</feature>
<evidence type="ECO:0000256" key="9">
    <source>
        <dbReference type="ARBA" id="ARBA00023012"/>
    </source>
</evidence>
<evidence type="ECO:0000256" key="5">
    <source>
        <dbReference type="ARBA" id="ARBA00022741"/>
    </source>
</evidence>
<dbReference type="InterPro" id="IPR011006">
    <property type="entry name" value="CheY-like_superfamily"/>
</dbReference>
<dbReference type="InterPro" id="IPR013515">
    <property type="entry name" value="Phytochrome_cen-reg"/>
</dbReference>
<dbReference type="Gene3D" id="3.30.450.270">
    <property type="match status" value="1"/>
</dbReference>
<dbReference type="InterPro" id="IPR001789">
    <property type="entry name" value="Sig_transdc_resp-reg_receiver"/>
</dbReference>
<feature type="region of interest" description="Disordered" evidence="12">
    <location>
        <begin position="240"/>
        <end position="334"/>
    </location>
</feature>
<name>K1XRG4_MARBU</name>
<dbReference type="GO" id="GO:0000155">
    <property type="term" value="F:phosphorelay sensor kinase activity"/>
    <property type="evidence" value="ECO:0007669"/>
    <property type="project" value="InterPro"/>
</dbReference>
<dbReference type="Pfam" id="PF08446">
    <property type="entry name" value="PAS_2"/>
    <property type="match status" value="1"/>
</dbReference>
<dbReference type="SUPFAM" id="SSF55781">
    <property type="entry name" value="GAF domain-like"/>
    <property type="match status" value="2"/>
</dbReference>
<dbReference type="GeneID" id="18762320"/>
<accession>K1XRG4</accession>
<feature type="compositionally biased region" description="Polar residues" evidence="12">
    <location>
        <begin position="254"/>
        <end position="265"/>
    </location>
</feature>
<feature type="compositionally biased region" description="Basic and acidic residues" evidence="12">
    <location>
        <begin position="1569"/>
        <end position="1590"/>
    </location>
</feature>
<dbReference type="GO" id="GO:0005524">
    <property type="term" value="F:ATP binding"/>
    <property type="evidence" value="ECO:0007669"/>
    <property type="project" value="UniProtKB-KW"/>
</dbReference>
<dbReference type="SUPFAM" id="SSF52172">
    <property type="entry name" value="CheY-like"/>
    <property type="match status" value="1"/>
</dbReference>
<evidence type="ECO:0000259" key="14">
    <source>
        <dbReference type="PROSITE" id="PS50109"/>
    </source>
</evidence>
<dbReference type="InterPro" id="IPR035965">
    <property type="entry name" value="PAS-like_dom_sf"/>
</dbReference>
<evidence type="ECO:0000256" key="11">
    <source>
        <dbReference type="PROSITE-ProRule" id="PRU00169"/>
    </source>
</evidence>
<dbReference type="PROSITE" id="PS50109">
    <property type="entry name" value="HIS_KIN"/>
    <property type="match status" value="1"/>
</dbReference>
<keyword evidence="4" id="KW-0808">Transferase</keyword>
<evidence type="ECO:0000256" key="3">
    <source>
        <dbReference type="ARBA" id="ARBA00022606"/>
    </source>
</evidence>
<feature type="compositionally biased region" description="Basic and acidic residues" evidence="12">
    <location>
        <begin position="1600"/>
        <end position="1613"/>
    </location>
</feature>
<dbReference type="PROSITE" id="PS50046">
    <property type="entry name" value="PHYTOCHROME_2"/>
    <property type="match status" value="1"/>
</dbReference>
<dbReference type="PANTHER" id="PTHR43065:SF10">
    <property type="entry name" value="PEROXIDE STRESS-ACTIVATED HISTIDINE KINASE MAK3"/>
    <property type="match status" value="1"/>
</dbReference>
<dbReference type="SUPFAM" id="SSF55785">
    <property type="entry name" value="PYP-like sensor domain (PAS domain)"/>
    <property type="match status" value="1"/>
</dbReference>
<dbReference type="InterPro" id="IPR043150">
    <property type="entry name" value="Phytochrome_PHY_sf"/>
</dbReference>
<feature type="compositionally biased region" description="Basic and acidic residues" evidence="12">
    <location>
        <begin position="138"/>
        <end position="148"/>
    </location>
</feature>
<gene>
    <name evidence="16" type="ORF">MBM_06385</name>
</gene>
<evidence type="ECO:0000256" key="6">
    <source>
        <dbReference type="ARBA" id="ARBA00022777"/>
    </source>
</evidence>
<feature type="compositionally biased region" description="Pro residues" evidence="12">
    <location>
        <begin position="1201"/>
        <end position="1212"/>
    </location>
</feature>
<dbReference type="InterPro" id="IPR036890">
    <property type="entry name" value="HATPase_C_sf"/>
</dbReference>
<feature type="region of interest" description="Disordered" evidence="12">
    <location>
        <begin position="1633"/>
        <end position="1652"/>
    </location>
</feature>
<protein>
    <submittedName>
        <fullName evidence="16">Hsp90-like protein</fullName>
    </submittedName>
</protein>
<feature type="region of interest" description="Disordered" evidence="12">
    <location>
        <begin position="1560"/>
        <end position="1614"/>
    </location>
</feature>
<dbReference type="HOGENOM" id="CLU_000445_50_4_1"/>
<keyword evidence="1" id="KW-0600">Photoreceptor protein</keyword>
<feature type="domain" description="Response regulatory" evidence="15">
    <location>
        <begin position="1402"/>
        <end position="1533"/>
    </location>
</feature>
<dbReference type="Pfam" id="PF00512">
    <property type="entry name" value="HisKA"/>
    <property type="match status" value="1"/>
</dbReference>
<evidence type="ECO:0000256" key="2">
    <source>
        <dbReference type="ARBA" id="ARBA00022553"/>
    </source>
</evidence>
<dbReference type="Pfam" id="PF02518">
    <property type="entry name" value="HATPase_c"/>
    <property type="match status" value="1"/>
</dbReference>
<dbReference type="Proteomes" id="UP000006753">
    <property type="component" value="Unassembled WGS sequence"/>
</dbReference>
<dbReference type="Pfam" id="PF00072">
    <property type="entry name" value="Response_reg"/>
    <property type="match status" value="1"/>
</dbReference>
<evidence type="ECO:0000313" key="16">
    <source>
        <dbReference type="EMBL" id="EKD15169.1"/>
    </source>
</evidence>
<keyword evidence="7" id="KW-0067">ATP-binding</keyword>
<dbReference type="PANTHER" id="PTHR43065">
    <property type="entry name" value="SENSOR HISTIDINE KINASE"/>
    <property type="match status" value="1"/>
</dbReference>
<dbReference type="GO" id="GO:0009881">
    <property type="term" value="F:photoreceptor activity"/>
    <property type="evidence" value="ECO:0007669"/>
    <property type="project" value="UniProtKB-KW"/>
</dbReference>
<dbReference type="InterPro" id="IPR005467">
    <property type="entry name" value="His_kinase_dom"/>
</dbReference>
<feature type="compositionally biased region" description="Polar residues" evidence="12">
    <location>
        <begin position="1226"/>
        <end position="1239"/>
    </location>
</feature>
<feature type="region of interest" description="Disordered" evidence="12">
    <location>
        <begin position="1189"/>
        <end position="1348"/>
    </location>
</feature>
<organism evidence="16 17">
    <name type="scientific">Marssonina brunnea f. sp. multigermtubi (strain MB_m1)</name>
    <name type="common">Marssonina leaf spot fungus</name>
    <dbReference type="NCBI Taxonomy" id="1072389"/>
    <lineage>
        <taxon>Eukaryota</taxon>
        <taxon>Fungi</taxon>
        <taxon>Dikarya</taxon>
        <taxon>Ascomycota</taxon>
        <taxon>Pezizomycotina</taxon>
        <taxon>Leotiomycetes</taxon>
        <taxon>Helotiales</taxon>
        <taxon>Drepanopezizaceae</taxon>
        <taxon>Drepanopeziza</taxon>
    </lineage>
</organism>
<keyword evidence="2 11" id="KW-0597">Phosphoprotein</keyword>
<dbReference type="SMART" id="SM00388">
    <property type="entry name" value="HisKA"/>
    <property type="match status" value="1"/>
</dbReference>
<dbReference type="InterPro" id="IPR003594">
    <property type="entry name" value="HATPase_dom"/>
</dbReference>
<dbReference type="KEGG" id="mbe:MBM_06385"/>
<dbReference type="Gene3D" id="1.10.287.130">
    <property type="match status" value="1"/>
</dbReference>
<dbReference type="STRING" id="1072389.K1XRG4"/>
<keyword evidence="17" id="KW-1185">Reference proteome</keyword>
<sequence length="1652" mass="183935">MSCLPKLRASGSRDHERQIVNLRPIVWDLEFFRREQKVLDGQRYAANIGVVGFLAEVDRKSPCWLGIALLCDAHDGYEDVDGPVLGSCLGKCNSGRNDSSDELSPVKAEDDYSRHSTPPLWYRDRDGDFELLRMRDGEDMAGGKETSRRSASPVAVNFSSPPTSPLSQPSLENGSQKQKPPLAASDVHNGFVLPMVQDGATSSWSACSDHQLVSKGSTSDRVFPIRSAISVDPTQIPNIFQSRNSIDHPDYFPTSATGSDSTQGSYWGRRKTSQGSRSASVQPRDKRKSSVSTMHSDIDKRAEVSRMHLFSDATSDKSNGKSDTGSRKSVSFGTDIEEDSMPGLVTARFKHIVTAEGHAVITGRDGETLQRCEDEPIHIPGAIQSFGLLVALEEREEGELLVRIVSENSRRIIGYSPQDLFRLNSFTDILSEEQCDNVLDHIDFIRDEEADPATNGPEVFTISIRAPGARRSQKLWCAMHINQANPDLIICEFELDDDQVYPLVPPNHDTPEPPEDTLNSNPTQEEFDESTHISSKPLRVLRSARKRKGEAAAMEVFNIMSQVQEQLAAAPNLEIFLKILVGVVKELTGFHRVMVYQFDHGFNGRVVTELVDPRATKDLYKGLHFPASDIPKQARDMYKINKVRLLYDRDLETARLVCRNVEDLEDPLDLSFSYLRAMSPIHIKYLANMAVRSSMSISINAFNELWGLIACHTYGSKGMRVSFPIRKMCRLVGDTASRNIERLSYASRLQARKLINTVPTEANPSGYIIASSDDLLKLFDADFGLLSIRGETKIMGKIEQSQEALAMLEYLRLRQITSVITSQDIKVDFPDLQYRPGFNLIAGLLLVPLSVGGKDFIVFFRRGQTKEIKWAGNPYEKFVKEGTEGYLEPRKSFKTWSETVVGKCRDWTEEQVETAAVLCLVYGKFIEVWRQKEAALQSSQFTKLLLSNSAHEVRTPLNAIINYLEIALEGALDQETRENLSKSHSASKSLIYVINDLLDLTNTEEGQALIKDELFDLSATVKEATDSFRGDAKRKGLVYEVTEHPGVPQFVHGDQRRVRQVIANVTANAVQNTKTGWIHIEMWLESLQNDCATVEIIIQDSGVGMSNEVLDSLFRDLEQVSTEGDFEESFEEPNKSRQVFKQGKEHRTLGLGLAMVARTIRNMNGQLRLKSEEGKGSRFVMQLPFTVGASKTDESREQAPPSKPPTPLPLSTPPLSDEIPELTLIEKNSSLKLNSTNRRQSVEEMGSIQSFRSGSSTKSSASKKSDVDRLIDAISGPLAVGEAEPEETTLQRTNSRESRHSRKSVPSLGSNSARTTSSNPGKMTRSRSFGAPEHLRRPLEGPAGSEYVTDNKTLMKAVRMPDEFDTPIQTLSTPSRVLFELPEQQNRKAIEKPKPLDAEHLQVLVAEDDPVNSRIMMKRLDKSGHKVHHTVNGEDCASAYGEKAAFFDVVLMDMQMPIVDGLTSTKMIRSYEKSHLKSDLSPRAAGNGRVPIFAVSASLLERERQTYINAGFDGWILKPIDFKRLNILLLGIVDNEKRNSCLYKPGEWERGGWFHRSQPSVLSAATTPSEERPSQRLDDNRDKSSSHDSSESGGSMTPTDTKRPLIHDERLDVPRSINDSYFPAAAAISGLEDTAEKGETAGREPVATSACP</sequence>
<dbReference type="Pfam" id="PF01590">
    <property type="entry name" value="GAF"/>
    <property type="match status" value="1"/>
</dbReference>
<keyword evidence="9" id="KW-0902">Two-component regulatory system</keyword>
<proteinExistence type="predicted"/>
<evidence type="ECO:0000256" key="1">
    <source>
        <dbReference type="ARBA" id="ARBA00022543"/>
    </source>
</evidence>
<feature type="compositionally biased region" description="Basic and acidic residues" evidence="12">
    <location>
        <begin position="296"/>
        <end position="306"/>
    </location>
</feature>